<comment type="caution">
    <text evidence="1">The sequence shown here is derived from an EMBL/GenBank/DDBJ whole genome shotgun (WGS) entry which is preliminary data.</text>
</comment>
<evidence type="ECO:0000313" key="1">
    <source>
        <dbReference type="EMBL" id="CAH2409083.1"/>
    </source>
</evidence>
<reference evidence="1 2" key="1">
    <citation type="submission" date="2022-03" db="EMBL/GenBank/DDBJ databases">
        <authorList>
            <person name="Brunel B."/>
        </authorList>
    </citation>
    <scope>NUCLEOTIDE SEQUENCE [LARGE SCALE GENOMIC DNA]</scope>
    <source>
        <strain evidence="1">STM5069sample</strain>
    </source>
</reference>
<organism evidence="1 2">
    <name type="scientific">Mesorhizobium escarrei</name>
    <dbReference type="NCBI Taxonomy" id="666018"/>
    <lineage>
        <taxon>Bacteria</taxon>
        <taxon>Pseudomonadati</taxon>
        <taxon>Pseudomonadota</taxon>
        <taxon>Alphaproteobacteria</taxon>
        <taxon>Hyphomicrobiales</taxon>
        <taxon>Phyllobacteriaceae</taxon>
        <taxon>Mesorhizobium</taxon>
    </lineage>
</organism>
<dbReference type="Proteomes" id="UP001153050">
    <property type="component" value="Unassembled WGS sequence"/>
</dbReference>
<sequence length="98" mass="10988">MTFGSDGGEPLIGGFNLTGDGHYARNLFMMLICANDPPAEAGFSFRFRRHSSYRRFAGLRACFSHLRGSWRAPDRGPQWNPEKCVIPSSQPCRLPLAR</sequence>
<proteinExistence type="predicted"/>
<dbReference type="EMBL" id="CAKXZT010000174">
    <property type="protein sequence ID" value="CAH2409083.1"/>
    <property type="molecule type" value="Genomic_DNA"/>
</dbReference>
<protein>
    <submittedName>
        <fullName evidence="1">Uncharacterized protein</fullName>
    </submittedName>
</protein>
<evidence type="ECO:0000313" key="2">
    <source>
        <dbReference type="Proteomes" id="UP001153050"/>
    </source>
</evidence>
<gene>
    <name evidence="1" type="ORF">MES5069_750106</name>
</gene>
<keyword evidence="2" id="KW-1185">Reference proteome</keyword>
<name>A0ABM9EI83_9HYPH</name>
<accession>A0ABM9EI83</accession>